<feature type="region of interest" description="Disordered" evidence="1">
    <location>
        <begin position="130"/>
        <end position="159"/>
    </location>
</feature>
<accession>A0A9N9CUJ0</accession>
<dbReference type="EMBL" id="CAJVPS010005554">
    <property type="protein sequence ID" value="CAG8616178.1"/>
    <property type="molecule type" value="Genomic_DNA"/>
</dbReference>
<dbReference type="AlphaFoldDB" id="A0A9N9CUJ0"/>
<reference evidence="2" key="1">
    <citation type="submission" date="2021-06" db="EMBL/GenBank/DDBJ databases">
        <authorList>
            <person name="Kallberg Y."/>
            <person name="Tangrot J."/>
            <person name="Rosling A."/>
        </authorList>
    </citation>
    <scope>NUCLEOTIDE SEQUENCE</scope>
    <source>
        <strain evidence="2">FL130A</strain>
    </source>
</reference>
<proteinExistence type="predicted"/>
<sequence>MSSQPKSTMSRKFSVFNKKFSSEEFYLHQSCALSSNSTITTKTNSTLPLLDGDQFWPSSTPSPSTSLATHFNKKSHYSYNDAVSLPPIQEIPCENQTTFSAPVSAIERLSKPSSPAKRFLGKIVKKLKPQDLLRKRRGSDSSQTSIESPGSSESYESSDGFPFDQLPITMISTRCDESSTSNKQYKFYKKRSQKKRRILKQESATSSTLSLSDIIPISPNPVARSKHHSFSYPPHFLAHPFLSPDEKTMCTVRTINFSVNIYWSWPGTLYLSLPRTTSFHQFKYAVSRELGYLLPKNALIFEDGRLGCGLGYVYAIVARRCGIDYYGIPLNLFD</sequence>
<evidence type="ECO:0000313" key="2">
    <source>
        <dbReference type="EMBL" id="CAG8616178.1"/>
    </source>
</evidence>
<keyword evidence="3" id="KW-1185">Reference proteome</keyword>
<protein>
    <submittedName>
        <fullName evidence="2">9562_t:CDS:1</fullName>
    </submittedName>
</protein>
<organism evidence="2 3">
    <name type="scientific">Ambispora leptoticha</name>
    <dbReference type="NCBI Taxonomy" id="144679"/>
    <lineage>
        <taxon>Eukaryota</taxon>
        <taxon>Fungi</taxon>
        <taxon>Fungi incertae sedis</taxon>
        <taxon>Mucoromycota</taxon>
        <taxon>Glomeromycotina</taxon>
        <taxon>Glomeromycetes</taxon>
        <taxon>Archaeosporales</taxon>
        <taxon>Ambisporaceae</taxon>
        <taxon>Ambispora</taxon>
    </lineage>
</organism>
<comment type="caution">
    <text evidence="2">The sequence shown here is derived from an EMBL/GenBank/DDBJ whole genome shotgun (WGS) entry which is preliminary data.</text>
</comment>
<name>A0A9N9CUJ0_9GLOM</name>
<evidence type="ECO:0000313" key="3">
    <source>
        <dbReference type="Proteomes" id="UP000789508"/>
    </source>
</evidence>
<gene>
    <name evidence="2" type="ORF">ALEPTO_LOCUS8767</name>
</gene>
<evidence type="ECO:0000256" key="1">
    <source>
        <dbReference type="SAM" id="MobiDB-lite"/>
    </source>
</evidence>
<dbReference type="Proteomes" id="UP000789508">
    <property type="component" value="Unassembled WGS sequence"/>
</dbReference>
<feature type="compositionally biased region" description="Low complexity" evidence="1">
    <location>
        <begin position="141"/>
        <end position="158"/>
    </location>
</feature>
<dbReference type="OrthoDB" id="10441422at2759"/>